<dbReference type="PANTHER" id="PTHR30157">
    <property type="entry name" value="FERRIC REDUCTASE, NADPH-DEPENDENT"/>
    <property type="match status" value="1"/>
</dbReference>
<proteinExistence type="predicted"/>
<reference evidence="3 4" key="1">
    <citation type="submission" date="2022-12" db="EMBL/GenBank/DDBJ databases">
        <title>Microbacterium terricola strain KV-448 chromosome, complete genome.</title>
        <authorList>
            <person name="Oshima T."/>
            <person name="Moriya T."/>
            <person name="Bessho Y."/>
        </authorList>
    </citation>
    <scope>NUCLEOTIDE SEQUENCE [LARGE SCALE GENOMIC DNA]</scope>
    <source>
        <strain evidence="3 4">KV-448</strain>
    </source>
</reference>
<dbReference type="Gene3D" id="3.40.50.80">
    <property type="entry name" value="Nucleotide-binding domain of ferredoxin-NADP reductase (FNR) module"/>
    <property type="match status" value="1"/>
</dbReference>
<dbReference type="RefSeq" id="WP_263796750.1">
    <property type="nucleotide sequence ID" value="NZ_AP027141.1"/>
</dbReference>
<keyword evidence="4" id="KW-1185">Reference proteome</keyword>
<dbReference type="EMBL" id="AP027141">
    <property type="protein sequence ID" value="BDV29455.1"/>
    <property type="molecule type" value="Genomic_DNA"/>
</dbReference>
<evidence type="ECO:0000256" key="1">
    <source>
        <dbReference type="SAM" id="MobiDB-lite"/>
    </source>
</evidence>
<dbReference type="InterPro" id="IPR017927">
    <property type="entry name" value="FAD-bd_FR_type"/>
</dbReference>
<gene>
    <name evidence="3" type="ORF">Microterr_01150</name>
</gene>
<dbReference type="Gene3D" id="2.40.30.10">
    <property type="entry name" value="Translation factors"/>
    <property type="match status" value="1"/>
</dbReference>
<dbReference type="Proteomes" id="UP001317779">
    <property type="component" value="Chromosome"/>
</dbReference>
<accession>A0ABM8DV33</accession>
<evidence type="ECO:0000313" key="4">
    <source>
        <dbReference type="Proteomes" id="UP001317779"/>
    </source>
</evidence>
<dbReference type="InterPro" id="IPR007037">
    <property type="entry name" value="SIP_rossman_dom"/>
</dbReference>
<dbReference type="InterPro" id="IPR017938">
    <property type="entry name" value="Riboflavin_synthase-like_b-brl"/>
</dbReference>
<dbReference type="InterPro" id="IPR039261">
    <property type="entry name" value="FNR_nucleotide-bd"/>
</dbReference>
<dbReference type="CDD" id="cd06193">
    <property type="entry name" value="siderophore_interacting"/>
    <property type="match status" value="1"/>
</dbReference>
<sequence>MAEQTSRERSADTGRFAREGGRNRFTARTAVVRGVEQIAPALVRVTFGGVDFADFVSAGPADHIRIFFPDPETRVLVAPTPVGPGEDGIIRPDGPSIARDFTPIPRPVGGGVEVDVDFFVHPDPGPASAWATTARIGDELVIVGPRGSRRAPQDIDGLVLLVDETSLPSAHRWVRDVPAGTVVDVIATVGGDGAWVAGYLGEVDDVEIRVHLVRRDAGAQGALDALASLEPIGDGTFVWAAGEASALVPVRRHLRRELALPAGQAQVSGYWRHGVVAFDHHAPIDPTDPDE</sequence>
<dbReference type="Pfam" id="PF08021">
    <property type="entry name" value="FAD_binding_9"/>
    <property type="match status" value="1"/>
</dbReference>
<dbReference type="PANTHER" id="PTHR30157:SF0">
    <property type="entry name" value="NADPH-DEPENDENT FERRIC-CHELATE REDUCTASE"/>
    <property type="match status" value="1"/>
</dbReference>
<feature type="domain" description="FAD-binding FR-type" evidence="2">
    <location>
        <begin position="25"/>
        <end position="152"/>
    </location>
</feature>
<organism evidence="3 4">
    <name type="scientific">Microbacterium terricola</name>
    <dbReference type="NCBI Taxonomy" id="344163"/>
    <lineage>
        <taxon>Bacteria</taxon>
        <taxon>Bacillati</taxon>
        <taxon>Actinomycetota</taxon>
        <taxon>Actinomycetes</taxon>
        <taxon>Micrococcales</taxon>
        <taxon>Microbacteriaceae</taxon>
        <taxon>Microbacterium</taxon>
    </lineage>
</organism>
<protein>
    <submittedName>
        <fullName evidence="3">Siderophore-interacting protein</fullName>
    </submittedName>
</protein>
<dbReference type="Pfam" id="PF04954">
    <property type="entry name" value="SIP"/>
    <property type="match status" value="1"/>
</dbReference>
<dbReference type="InterPro" id="IPR013113">
    <property type="entry name" value="SIP_FAD-bd"/>
</dbReference>
<evidence type="ECO:0000313" key="3">
    <source>
        <dbReference type="EMBL" id="BDV29455.1"/>
    </source>
</evidence>
<dbReference type="PROSITE" id="PS51384">
    <property type="entry name" value="FAD_FR"/>
    <property type="match status" value="1"/>
</dbReference>
<dbReference type="SUPFAM" id="SSF63380">
    <property type="entry name" value="Riboflavin synthase domain-like"/>
    <property type="match status" value="1"/>
</dbReference>
<feature type="region of interest" description="Disordered" evidence="1">
    <location>
        <begin position="1"/>
        <end position="20"/>
    </location>
</feature>
<dbReference type="InterPro" id="IPR039374">
    <property type="entry name" value="SIP_fam"/>
</dbReference>
<name>A0ABM8DV33_9MICO</name>
<evidence type="ECO:0000259" key="2">
    <source>
        <dbReference type="PROSITE" id="PS51384"/>
    </source>
</evidence>